<comment type="caution">
    <text evidence="1">The sequence shown here is derived from an EMBL/GenBank/DDBJ whole genome shotgun (WGS) entry which is preliminary data.</text>
</comment>
<keyword evidence="2" id="KW-1185">Reference proteome</keyword>
<dbReference type="EMBL" id="JAUDDW010000067">
    <property type="protein sequence ID" value="MDM8267370.1"/>
    <property type="molecule type" value="Genomic_DNA"/>
</dbReference>
<gene>
    <name evidence="1" type="ORF">QUW44_09630</name>
</gene>
<evidence type="ECO:0000313" key="2">
    <source>
        <dbReference type="Proteomes" id="UP001529343"/>
    </source>
</evidence>
<reference evidence="1 2" key="2">
    <citation type="submission" date="2023-06" db="EMBL/GenBank/DDBJ databases">
        <authorList>
            <person name="Zeman M."/>
            <person name="Kubasova T."/>
            <person name="Jahodarova E."/>
            <person name="Nykrynova M."/>
            <person name="Rychlik I."/>
        </authorList>
    </citation>
    <scope>NUCLEOTIDE SEQUENCE [LARGE SCALE GENOMIC DNA]</scope>
    <source>
        <strain evidence="1 2">161_Gplus</strain>
    </source>
</reference>
<protein>
    <submittedName>
        <fullName evidence="1">Uncharacterized protein</fullName>
    </submittedName>
</protein>
<evidence type="ECO:0000313" key="1">
    <source>
        <dbReference type="EMBL" id="MDM8267370.1"/>
    </source>
</evidence>
<organism evidence="1 2">
    <name type="scientific">Limosilactobacillus pontis</name>
    <dbReference type="NCBI Taxonomy" id="35787"/>
    <lineage>
        <taxon>Bacteria</taxon>
        <taxon>Bacillati</taxon>
        <taxon>Bacillota</taxon>
        <taxon>Bacilli</taxon>
        <taxon>Lactobacillales</taxon>
        <taxon>Lactobacillaceae</taxon>
        <taxon>Limosilactobacillus</taxon>
    </lineage>
</organism>
<reference evidence="2" key="1">
    <citation type="submission" date="2023-06" db="EMBL/GenBank/DDBJ databases">
        <title>Identification and characterization of horizontal gene transfer across gut microbiota members of farm animals based on homology search.</title>
        <authorList>
            <person name="Zeman M."/>
            <person name="Kubasova T."/>
            <person name="Jahodarova E."/>
            <person name="Nykrynova M."/>
            <person name="Rychlik I."/>
        </authorList>
    </citation>
    <scope>NUCLEOTIDE SEQUENCE [LARGE SCALE GENOMIC DNA]</scope>
    <source>
        <strain evidence="2">161_Gplus</strain>
    </source>
</reference>
<dbReference type="RefSeq" id="WP_289586706.1">
    <property type="nucleotide sequence ID" value="NZ_JAUDDW010000067.1"/>
</dbReference>
<dbReference type="Proteomes" id="UP001529343">
    <property type="component" value="Unassembled WGS sequence"/>
</dbReference>
<sequence>MQTSFQGGFFISSADPAILTTAAVANGSCGLILKQPSPQMNVRRLVSDLASHRLLLPLTVTTPQQLRVQAEELSLVGDNVYVQVPVMTAGQPNTALIHDLLEEGVPLAVTGIATRQAVKRVLDQATATTTPLIIMMEAATSYYDLIVSTALAHLFPAVQLVAETPDQLAILRAQRLAVDGVAITTDQLLTIYQPDVGACCQLSSHQVQY</sequence>
<proteinExistence type="predicted"/>
<accession>A0ABT7V089</accession>
<name>A0ABT7V089_9LACO</name>